<sequence length="362" mass="40994">MPFDQENGLVYAESVMKADDHMRCSRAKYKMHLLELPGLPTRGAGSLLVMAKRTFFQNMDKLDISSLQDLPQPVIQQLWRWTNESGAVSLHAWQVFASTGLLNREDDFPFKLACMMPACLARFATSPNMAWLVDLAIGDVSMNTEDMISLSKIPNLRTLHLRRTMRNFPQQTYMSDRILRAWALVAKNSGALSKLQLLFIDGQRDVTTRTLQYLGHFPALQMFTAFDCGICCEDIAGKEQDVAGWRLDNLNPLQRLIVEKPTRFSGKSPPQWPTLVRMFIADFLGVYTSSQPVLRLLCSKSTINRAGQRVCEDDFNDTIFSFQRDPNYRAVAREATAQPVAKRRRLRGNVAAANYELMTGNG</sequence>
<proteinExistence type="predicted"/>
<dbReference type="OrthoDB" id="5273928at2759"/>
<keyword evidence="2" id="KW-1185">Reference proteome</keyword>
<evidence type="ECO:0000313" key="1">
    <source>
        <dbReference type="EMBL" id="KAF2211919.1"/>
    </source>
</evidence>
<protein>
    <recommendedName>
        <fullName evidence="3">F-box domain-containing protein</fullName>
    </recommendedName>
</protein>
<accession>A0A6A6FEJ7</accession>
<dbReference type="Proteomes" id="UP000799539">
    <property type="component" value="Unassembled WGS sequence"/>
</dbReference>
<evidence type="ECO:0000313" key="2">
    <source>
        <dbReference type="Proteomes" id="UP000799539"/>
    </source>
</evidence>
<organism evidence="1 2">
    <name type="scientific">Cercospora zeae-maydis SCOH1-5</name>
    <dbReference type="NCBI Taxonomy" id="717836"/>
    <lineage>
        <taxon>Eukaryota</taxon>
        <taxon>Fungi</taxon>
        <taxon>Dikarya</taxon>
        <taxon>Ascomycota</taxon>
        <taxon>Pezizomycotina</taxon>
        <taxon>Dothideomycetes</taxon>
        <taxon>Dothideomycetidae</taxon>
        <taxon>Mycosphaerellales</taxon>
        <taxon>Mycosphaerellaceae</taxon>
        <taxon>Cercospora</taxon>
    </lineage>
</organism>
<reference evidence="1" key="1">
    <citation type="journal article" date="2020" name="Stud. Mycol.">
        <title>101 Dothideomycetes genomes: a test case for predicting lifestyles and emergence of pathogens.</title>
        <authorList>
            <person name="Haridas S."/>
            <person name="Albert R."/>
            <person name="Binder M."/>
            <person name="Bloem J."/>
            <person name="Labutti K."/>
            <person name="Salamov A."/>
            <person name="Andreopoulos B."/>
            <person name="Baker S."/>
            <person name="Barry K."/>
            <person name="Bills G."/>
            <person name="Bluhm B."/>
            <person name="Cannon C."/>
            <person name="Castanera R."/>
            <person name="Culley D."/>
            <person name="Daum C."/>
            <person name="Ezra D."/>
            <person name="Gonzalez J."/>
            <person name="Henrissat B."/>
            <person name="Kuo A."/>
            <person name="Liang C."/>
            <person name="Lipzen A."/>
            <person name="Lutzoni F."/>
            <person name="Magnuson J."/>
            <person name="Mondo S."/>
            <person name="Nolan M."/>
            <person name="Ohm R."/>
            <person name="Pangilinan J."/>
            <person name="Park H.-J."/>
            <person name="Ramirez L."/>
            <person name="Alfaro M."/>
            <person name="Sun H."/>
            <person name="Tritt A."/>
            <person name="Yoshinaga Y."/>
            <person name="Zwiers L.-H."/>
            <person name="Turgeon B."/>
            <person name="Goodwin S."/>
            <person name="Spatafora J."/>
            <person name="Crous P."/>
            <person name="Grigoriev I."/>
        </authorList>
    </citation>
    <scope>NUCLEOTIDE SEQUENCE</scope>
    <source>
        <strain evidence="1">SCOH1-5</strain>
    </source>
</reference>
<dbReference type="SUPFAM" id="SSF52047">
    <property type="entry name" value="RNI-like"/>
    <property type="match status" value="1"/>
</dbReference>
<dbReference type="AlphaFoldDB" id="A0A6A6FEJ7"/>
<name>A0A6A6FEJ7_9PEZI</name>
<evidence type="ECO:0008006" key="3">
    <source>
        <dbReference type="Google" id="ProtNLM"/>
    </source>
</evidence>
<gene>
    <name evidence="1" type="ORF">CERZMDRAFT_97839</name>
</gene>
<dbReference type="EMBL" id="ML992674">
    <property type="protein sequence ID" value="KAF2211919.1"/>
    <property type="molecule type" value="Genomic_DNA"/>
</dbReference>